<feature type="signal peptide" evidence="2">
    <location>
        <begin position="1"/>
        <end position="23"/>
    </location>
</feature>
<keyword evidence="2" id="KW-0732">Signal</keyword>
<dbReference type="Proteomes" id="UP001196601">
    <property type="component" value="Unassembled WGS sequence"/>
</dbReference>
<evidence type="ECO:0000313" key="3">
    <source>
        <dbReference type="EMBL" id="MBS7663023.1"/>
    </source>
</evidence>
<dbReference type="EMBL" id="JADPMV010000002">
    <property type="protein sequence ID" value="MBS7663023.1"/>
    <property type="molecule type" value="Genomic_DNA"/>
</dbReference>
<organism evidence="3 4">
    <name type="scientific">Pseudomonas lalucatii</name>
    <dbReference type="NCBI Taxonomy" id="1424203"/>
    <lineage>
        <taxon>Bacteria</taxon>
        <taxon>Pseudomonadati</taxon>
        <taxon>Pseudomonadota</taxon>
        <taxon>Gammaproteobacteria</taxon>
        <taxon>Pseudomonadales</taxon>
        <taxon>Pseudomonadaceae</taxon>
        <taxon>Pseudomonas</taxon>
    </lineage>
</organism>
<name>A0ABS5Q2N2_9PSED</name>
<sequence>MSRLLGLVLVVGLASLAGCSVHAPAPVGQAPMAKAHPRYAPPPGAQSHWDASLGVYVVAGARHLYYRERTYYRWSNGWSWATSPQGPWQPTDSGGVPPGLYRRYAQ</sequence>
<reference evidence="3 4" key="1">
    <citation type="journal article" date="2021" name="Syst. Appl. Microbiol.">
        <title>Pseudomonas lalucatii sp. nov. isolated from Vallgornera, a karstic cave in Mallorca, Western Mediterranean.</title>
        <authorList>
            <person name="Busquets A."/>
            <person name="Mulet M."/>
            <person name="Gomila M."/>
            <person name="Garcia-Valdes E."/>
        </authorList>
    </citation>
    <scope>NUCLEOTIDE SEQUENCE [LARGE SCALE GENOMIC DNA]</scope>
    <source>
        <strain evidence="3 4">R1b54</strain>
    </source>
</reference>
<evidence type="ECO:0008006" key="5">
    <source>
        <dbReference type="Google" id="ProtNLM"/>
    </source>
</evidence>
<protein>
    <recommendedName>
        <fullName evidence="5">Lipoprotein</fullName>
    </recommendedName>
</protein>
<feature type="region of interest" description="Disordered" evidence="1">
    <location>
        <begin position="82"/>
        <end position="106"/>
    </location>
</feature>
<accession>A0ABS5Q2N2</accession>
<feature type="compositionally biased region" description="Polar residues" evidence="1">
    <location>
        <begin position="82"/>
        <end position="92"/>
    </location>
</feature>
<proteinExistence type="predicted"/>
<keyword evidence="4" id="KW-1185">Reference proteome</keyword>
<evidence type="ECO:0000313" key="4">
    <source>
        <dbReference type="Proteomes" id="UP001196601"/>
    </source>
</evidence>
<dbReference type="PROSITE" id="PS51257">
    <property type="entry name" value="PROKAR_LIPOPROTEIN"/>
    <property type="match status" value="1"/>
</dbReference>
<dbReference type="RefSeq" id="WP_213640439.1">
    <property type="nucleotide sequence ID" value="NZ_JADPMV010000002.1"/>
</dbReference>
<comment type="caution">
    <text evidence="3">The sequence shown here is derived from an EMBL/GenBank/DDBJ whole genome shotgun (WGS) entry which is preliminary data.</text>
</comment>
<evidence type="ECO:0000256" key="1">
    <source>
        <dbReference type="SAM" id="MobiDB-lite"/>
    </source>
</evidence>
<gene>
    <name evidence="3" type="ORF">I0D00_13895</name>
</gene>
<feature type="chain" id="PRO_5046544192" description="Lipoprotein" evidence="2">
    <location>
        <begin position="24"/>
        <end position="106"/>
    </location>
</feature>
<evidence type="ECO:0000256" key="2">
    <source>
        <dbReference type="SAM" id="SignalP"/>
    </source>
</evidence>